<keyword evidence="7" id="KW-0653">Protein transport</keyword>
<dbReference type="GO" id="GO:0005789">
    <property type="term" value="C:endoplasmic reticulum membrane"/>
    <property type="evidence" value="ECO:0007669"/>
    <property type="project" value="UniProtKB-SubCell"/>
</dbReference>
<evidence type="ECO:0000256" key="10">
    <source>
        <dbReference type="ARBA" id="ARBA00023170"/>
    </source>
</evidence>
<feature type="region of interest" description="Disordered" evidence="11">
    <location>
        <begin position="304"/>
        <end position="388"/>
    </location>
</feature>
<dbReference type="PANTHER" id="PTHR10585">
    <property type="entry name" value="ER LUMEN PROTEIN RETAINING RECEPTOR"/>
    <property type="match status" value="1"/>
</dbReference>
<evidence type="ECO:0000256" key="3">
    <source>
        <dbReference type="ARBA" id="ARBA00022448"/>
    </source>
</evidence>
<gene>
    <name evidence="13" type="ORF">B0J11DRAFT_448283</name>
</gene>
<evidence type="ECO:0000256" key="1">
    <source>
        <dbReference type="ARBA" id="ARBA00004477"/>
    </source>
</evidence>
<keyword evidence="4 12" id="KW-0812">Transmembrane</keyword>
<dbReference type="Proteomes" id="UP000700596">
    <property type="component" value="Unassembled WGS sequence"/>
</dbReference>
<feature type="compositionally biased region" description="Acidic residues" evidence="11">
    <location>
        <begin position="339"/>
        <end position="348"/>
    </location>
</feature>
<keyword evidence="9 12" id="KW-0472">Membrane</keyword>
<accession>A0A9P9D0L0</accession>
<comment type="similarity">
    <text evidence="2">Belongs to the ERD2 family.</text>
</comment>
<sequence length="388" mass="43226">MVYNVFRILGDVSHTTSKLILIWAIHSNSSAEGVSLITQVLYALVFCTRYLDIFRMSVGKNWEHMWNFSLKIFYIASSFYIIFLMTSVYARTREREKAWKFGLYCLLGSVLIAPFWYLIFREFTRGTGFLEILWTFSEILESVCVLPQLLLLRQTAVPTVLDSFYLVALGTYRFMYVLNWIVRGATETPPHIDPTSWFWGTVQTALMIDFAWVYWTRQRVKLRHGGIVDSDDMRGGWLVGRFVGRKSLDFDAEDEEAATGAGGRTLGGNANANARNKNNNNNNTNNGWGRRGISVSADEGVLEGESTGPAIRKKSPVGAKGQGRNTLDPEAQPLADPAAFEDESDDEGAPAAAGSSSSDAHPSAGHDSGVSGGDEWNDDLDEDARERK</sequence>
<dbReference type="Pfam" id="PF00810">
    <property type="entry name" value="ER_lumen_recept"/>
    <property type="match status" value="1"/>
</dbReference>
<evidence type="ECO:0000256" key="12">
    <source>
        <dbReference type="SAM" id="Phobius"/>
    </source>
</evidence>
<dbReference type="GO" id="GO:0006621">
    <property type="term" value="P:protein retention in ER lumen"/>
    <property type="evidence" value="ECO:0007669"/>
    <property type="project" value="InterPro"/>
</dbReference>
<evidence type="ECO:0000256" key="8">
    <source>
        <dbReference type="ARBA" id="ARBA00022989"/>
    </source>
</evidence>
<keyword evidence="5" id="KW-0256">Endoplasmic reticulum</keyword>
<comment type="subcellular location">
    <subcellularLocation>
        <location evidence="1">Endoplasmic reticulum membrane</location>
        <topology evidence="1">Multi-pass membrane protein</topology>
    </subcellularLocation>
</comment>
<keyword evidence="8 12" id="KW-1133">Transmembrane helix</keyword>
<dbReference type="GO" id="GO:0015031">
    <property type="term" value="P:protein transport"/>
    <property type="evidence" value="ECO:0007669"/>
    <property type="project" value="UniProtKB-KW"/>
</dbReference>
<reference evidence="13" key="1">
    <citation type="journal article" date="2021" name="Nat. Commun.">
        <title>Genetic determinants of endophytism in the Arabidopsis root mycobiome.</title>
        <authorList>
            <person name="Mesny F."/>
            <person name="Miyauchi S."/>
            <person name="Thiergart T."/>
            <person name="Pickel B."/>
            <person name="Atanasova L."/>
            <person name="Karlsson M."/>
            <person name="Huettel B."/>
            <person name="Barry K.W."/>
            <person name="Haridas S."/>
            <person name="Chen C."/>
            <person name="Bauer D."/>
            <person name="Andreopoulos W."/>
            <person name="Pangilinan J."/>
            <person name="LaButti K."/>
            <person name="Riley R."/>
            <person name="Lipzen A."/>
            <person name="Clum A."/>
            <person name="Drula E."/>
            <person name="Henrissat B."/>
            <person name="Kohler A."/>
            <person name="Grigoriev I.V."/>
            <person name="Martin F.M."/>
            <person name="Hacquard S."/>
        </authorList>
    </citation>
    <scope>NUCLEOTIDE SEQUENCE</scope>
    <source>
        <strain evidence="13">MPI-CAGE-CH-0243</strain>
    </source>
</reference>
<dbReference type="InterPro" id="IPR000133">
    <property type="entry name" value="ER_ret_rcpt"/>
</dbReference>
<evidence type="ECO:0000256" key="11">
    <source>
        <dbReference type="SAM" id="MobiDB-lite"/>
    </source>
</evidence>
<dbReference type="GO" id="GO:0016192">
    <property type="term" value="P:vesicle-mediated transport"/>
    <property type="evidence" value="ECO:0007669"/>
    <property type="project" value="UniProtKB-KW"/>
</dbReference>
<protein>
    <submittedName>
        <fullName evidence="13">ER lumen protein retaining receptor</fullName>
    </submittedName>
</protein>
<proteinExistence type="inferred from homology"/>
<evidence type="ECO:0000313" key="13">
    <source>
        <dbReference type="EMBL" id="KAH7110317.1"/>
    </source>
</evidence>
<feature type="compositionally biased region" description="Low complexity" evidence="11">
    <location>
        <begin position="349"/>
        <end position="368"/>
    </location>
</feature>
<dbReference type="GO" id="GO:0046923">
    <property type="term" value="F:ER retention sequence binding"/>
    <property type="evidence" value="ECO:0007669"/>
    <property type="project" value="InterPro"/>
</dbReference>
<feature type="transmembrane region" description="Helical" evidence="12">
    <location>
        <begin position="197"/>
        <end position="215"/>
    </location>
</feature>
<feature type="transmembrane region" description="Helical" evidence="12">
    <location>
        <begin position="164"/>
        <end position="182"/>
    </location>
</feature>
<feature type="compositionally biased region" description="Low complexity" evidence="11">
    <location>
        <begin position="267"/>
        <end position="292"/>
    </location>
</feature>
<evidence type="ECO:0000256" key="6">
    <source>
        <dbReference type="ARBA" id="ARBA00022892"/>
    </source>
</evidence>
<feature type="transmembrane region" description="Helical" evidence="12">
    <location>
        <begin position="71"/>
        <end position="89"/>
    </location>
</feature>
<evidence type="ECO:0000313" key="14">
    <source>
        <dbReference type="Proteomes" id="UP000700596"/>
    </source>
</evidence>
<keyword evidence="10 13" id="KW-0675">Receptor</keyword>
<feature type="region of interest" description="Disordered" evidence="11">
    <location>
        <begin position="258"/>
        <end position="292"/>
    </location>
</feature>
<evidence type="ECO:0000256" key="2">
    <source>
        <dbReference type="ARBA" id="ARBA00010120"/>
    </source>
</evidence>
<evidence type="ECO:0000256" key="4">
    <source>
        <dbReference type="ARBA" id="ARBA00022692"/>
    </source>
</evidence>
<dbReference type="AlphaFoldDB" id="A0A9P9D0L0"/>
<organism evidence="13 14">
    <name type="scientific">Dendryphion nanum</name>
    <dbReference type="NCBI Taxonomy" id="256645"/>
    <lineage>
        <taxon>Eukaryota</taxon>
        <taxon>Fungi</taxon>
        <taxon>Dikarya</taxon>
        <taxon>Ascomycota</taxon>
        <taxon>Pezizomycotina</taxon>
        <taxon>Dothideomycetes</taxon>
        <taxon>Pleosporomycetidae</taxon>
        <taxon>Pleosporales</taxon>
        <taxon>Torulaceae</taxon>
        <taxon>Dendryphion</taxon>
    </lineage>
</organism>
<keyword evidence="3" id="KW-0813">Transport</keyword>
<keyword evidence="14" id="KW-1185">Reference proteome</keyword>
<name>A0A9P9D0L0_9PLEO</name>
<evidence type="ECO:0000256" key="9">
    <source>
        <dbReference type="ARBA" id="ARBA00023136"/>
    </source>
</evidence>
<dbReference type="EMBL" id="JAGMWT010000028">
    <property type="protein sequence ID" value="KAH7110317.1"/>
    <property type="molecule type" value="Genomic_DNA"/>
</dbReference>
<feature type="transmembrane region" description="Helical" evidence="12">
    <location>
        <begin position="132"/>
        <end position="152"/>
    </location>
</feature>
<dbReference type="PRINTS" id="PR00660">
    <property type="entry name" value="ERLUMENR"/>
</dbReference>
<evidence type="ECO:0000256" key="5">
    <source>
        <dbReference type="ARBA" id="ARBA00022824"/>
    </source>
</evidence>
<evidence type="ECO:0000256" key="7">
    <source>
        <dbReference type="ARBA" id="ARBA00022927"/>
    </source>
</evidence>
<feature type="transmembrane region" description="Helical" evidence="12">
    <location>
        <begin position="101"/>
        <end position="120"/>
    </location>
</feature>
<keyword evidence="6" id="KW-0931">ER-Golgi transport</keyword>
<dbReference type="OrthoDB" id="7694678at2759"/>
<feature type="compositionally biased region" description="Acidic residues" evidence="11">
    <location>
        <begin position="375"/>
        <end position="388"/>
    </location>
</feature>
<comment type="caution">
    <text evidence="13">The sequence shown here is derived from an EMBL/GenBank/DDBJ whole genome shotgun (WGS) entry which is preliminary data.</text>
</comment>